<feature type="transmembrane region" description="Helical" evidence="12">
    <location>
        <begin position="230"/>
        <end position="247"/>
    </location>
</feature>
<comment type="caution">
    <text evidence="14">The sequence shown here is derived from an EMBL/GenBank/DDBJ whole genome shotgun (WGS) entry which is preliminary data.</text>
</comment>
<dbReference type="GO" id="GO:0016780">
    <property type="term" value="F:phosphotransferase activity, for other substituted phosphate groups"/>
    <property type="evidence" value="ECO:0007669"/>
    <property type="project" value="InterPro"/>
</dbReference>
<dbReference type="Pfam" id="PF01569">
    <property type="entry name" value="PAP2"/>
    <property type="match status" value="1"/>
</dbReference>
<dbReference type="SUPFAM" id="SSF48317">
    <property type="entry name" value="Acid phosphatase/Vanadium-dependent haloperoxidase"/>
    <property type="match status" value="1"/>
</dbReference>
<feature type="transmembrane region" description="Helical" evidence="12">
    <location>
        <begin position="50"/>
        <end position="73"/>
    </location>
</feature>
<keyword evidence="8 12" id="KW-0472">Membrane</keyword>
<evidence type="ECO:0000313" key="14">
    <source>
        <dbReference type="EMBL" id="RGV63010.1"/>
    </source>
</evidence>
<feature type="transmembrane region" description="Helical" evidence="12">
    <location>
        <begin position="164"/>
        <end position="183"/>
    </location>
</feature>
<evidence type="ECO:0000256" key="2">
    <source>
        <dbReference type="ARBA" id="ARBA00010441"/>
    </source>
</evidence>
<evidence type="ECO:0000256" key="4">
    <source>
        <dbReference type="ARBA" id="ARBA00022679"/>
    </source>
</evidence>
<dbReference type="Gene3D" id="1.20.120.1760">
    <property type="match status" value="1"/>
</dbReference>
<keyword evidence="3" id="KW-0444">Lipid biosynthesis</keyword>
<dbReference type="OrthoDB" id="9790723at2"/>
<dbReference type="Proteomes" id="UP000265828">
    <property type="component" value="Unassembled WGS sequence"/>
</dbReference>
<comment type="similarity">
    <text evidence="2 11">Belongs to the CDP-alcohol phosphatidyltransferase class-I family.</text>
</comment>
<dbReference type="AlphaFoldDB" id="A0A395X5E6"/>
<feature type="transmembrane region" description="Helical" evidence="12">
    <location>
        <begin position="189"/>
        <end position="209"/>
    </location>
</feature>
<dbReference type="PANTHER" id="PTHR14269:SF11">
    <property type="entry name" value="CDP-DIACYLGLYCEROL--GLYCEROL-3-PHOSPHATE 3-PHOSPHATIDYLTRANSFERASE"/>
    <property type="match status" value="1"/>
</dbReference>
<evidence type="ECO:0000256" key="3">
    <source>
        <dbReference type="ARBA" id="ARBA00022516"/>
    </source>
</evidence>
<dbReference type="InterPro" id="IPR050324">
    <property type="entry name" value="CDP-alcohol_PTase-I"/>
</dbReference>
<dbReference type="InterPro" id="IPR036938">
    <property type="entry name" value="PAP2/HPO_sf"/>
</dbReference>
<evidence type="ECO:0000256" key="8">
    <source>
        <dbReference type="ARBA" id="ARBA00023136"/>
    </source>
</evidence>
<keyword evidence="5 12" id="KW-0812">Transmembrane</keyword>
<feature type="transmembrane region" description="Helical" evidence="12">
    <location>
        <begin position="344"/>
        <end position="363"/>
    </location>
</feature>
<dbReference type="RefSeq" id="WP_118037110.1">
    <property type="nucleotide sequence ID" value="NZ_CP145091.1"/>
</dbReference>
<keyword evidence="9" id="KW-0594">Phospholipid biosynthesis</keyword>
<feature type="transmembrane region" description="Helical" evidence="12">
    <location>
        <begin position="85"/>
        <end position="103"/>
    </location>
</feature>
<dbReference type="InterPro" id="IPR043130">
    <property type="entry name" value="CDP-OH_PTrfase_TM_dom"/>
</dbReference>
<feature type="transmembrane region" description="Helical" evidence="12">
    <location>
        <begin position="375"/>
        <end position="393"/>
    </location>
</feature>
<dbReference type="PANTHER" id="PTHR14269">
    <property type="entry name" value="CDP-DIACYLGLYCEROL--GLYCEROL-3-PHOSPHATE 3-PHOSPHATIDYLTRANSFERASE-RELATED"/>
    <property type="match status" value="1"/>
</dbReference>
<accession>A0A395X5E6</accession>
<evidence type="ECO:0000256" key="1">
    <source>
        <dbReference type="ARBA" id="ARBA00004141"/>
    </source>
</evidence>
<comment type="subcellular location">
    <subcellularLocation>
        <location evidence="1">Membrane</location>
        <topology evidence="1">Multi-pass membrane protein</topology>
    </subcellularLocation>
</comment>
<keyword evidence="10" id="KW-1208">Phospholipid metabolism</keyword>
<dbReference type="InterPro" id="IPR000326">
    <property type="entry name" value="PAP2/HPO"/>
</dbReference>
<evidence type="ECO:0000256" key="5">
    <source>
        <dbReference type="ARBA" id="ARBA00022692"/>
    </source>
</evidence>
<keyword evidence="7" id="KW-0443">Lipid metabolism</keyword>
<evidence type="ECO:0000256" key="11">
    <source>
        <dbReference type="RuleBase" id="RU003750"/>
    </source>
</evidence>
<evidence type="ECO:0000256" key="10">
    <source>
        <dbReference type="ARBA" id="ARBA00023264"/>
    </source>
</evidence>
<dbReference type="PROSITE" id="PS00379">
    <property type="entry name" value="CDP_ALCOHOL_P_TRANSF"/>
    <property type="match status" value="1"/>
</dbReference>
<sequence>MDILNYLKQSKHLWIIPAYGIFYMISFMLMEQSDVKIHMIHSLADDKIPFCPYFIIPYVLWYFFLIGTVIYFAVFCPSKKEYYQYLGTLGVGMTLFLLISYVYPNGQHLRPDLGSTGGGVFISVIRFLYKIDTPTNIFPSMHVFNATASCIALYQNERCRKNKLFTVSQIILTISIVLSTMFLKQHSVADVMTALILNILCYQLFYRVLPARKERLAEVLTRREICTVPNLLSTLRLCLAVVFFGIFERYGVGEYRTVLVLLILAAAATDVLDGRIARSFNSISQVGRILDPVADKAMQGVMIAYLIPRYPLAKLVLILFVIKECYMTVAGWKVLMETKETIEAQWHGKLNTAVTYVVVLILLAGPRLPYSTSNVLIGACAVCMAMSLSMYAAQFREMLEHQNGRYQRKMQGGFSGN</sequence>
<feature type="transmembrane region" description="Helical" evidence="12">
    <location>
        <begin position="12"/>
        <end position="30"/>
    </location>
</feature>
<name>A0A395X5E6_9FIRM</name>
<organism evidence="14 15">
    <name type="scientific">Blautia obeum</name>
    <dbReference type="NCBI Taxonomy" id="40520"/>
    <lineage>
        <taxon>Bacteria</taxon>
        <taxon>Bacillati</taxon>
        <taxon>Bacillota</taxon>
        <taxon>Clostridia</taxon>
        <taxon>Lachnospirales</taxon>
        <taxon>Lachnospiraceae</taxon>
        <taxon>Blautia</taxon>
    </lineage>
</organism>
<dbReference type="Pfam" id="PF01066">
    <property type="entry name" value="CDP-OH_P_transf"/>
    <property type="match status" value="1"/>
</dbReference>
<evidence type="ECO:0000256" key="6">
    <source>
        <dbReference type="ARBA" id="ARBA00022989"/>
    </source>
</evidence>
<dbReference type="GO" id="GO:0016020">
    <property type="term" value="C:membrane"/>
    <property type="evidence" value="ECO:0007669"/>
    <property type="project" value="UniProtKB-SubCell"/>
</dbReference>
<feature type="domain" description="Phosphatidic acid phosphatase type 2/haloperoxidase" evidence="13">
    <location>
        <begin position="129"/>
        <end position="212"/>
    </location>
</feature>
<gene>
    <name evidence="14" type="ORF">DWW07_11930</name>
</gene>
<evidence type="ECO:0000313" key="15">
    <source>
        <dbReference type="Proteomes" id="UP000265828"/>
    </source>
</evidence>
<dbReference type="InterPro" id="IPR000462">
    <property type="entry name" value="CDP-OH_P_trans"/>
</dbReference>
<dbReference type="GO" id="GO:0046474">
    <property type="term" value="P:glycerophospholipid biosynthetic process"/>
    <property type="evidence" value="ECO:0007669"/>
    <property type="project" value="TreeGrafter"/>
</dbReference>
<evidence type="ECO:0000256" key="7">
    <source>
        <dbReference type="ARBA" id="ARBA00023098"/>
    </source>
</evidence>
<proteinExistence type="inferred from homology"/>
<dbReference type="EMBL" id="QRZI01000008">
    <property type="protein sequence ID" value="RGV63010.1"/>
    <property type="molecule type" value="Genomic_DNA"/>
</dbReference>
<evidence type="ECO:0000256" key="12">
    <source>
        <dbReference type="SAM" id="Phobius"/>
    </source>
</evidence>
<protein>
    <submittedName>
        <fullName evidence="14">Phosphatase PAP2 family protein</fullName>
    </submittedName>
</protein>
<keyword evidence="6 12" id="KW-1133">Transmembrane helix</keyword>
<evidence type="ECO:0000259" key="13">
    <source>
        <dbReference type="Pfam" id="PF01569"/>
    </source>
</evidence>
<reference evidence="14 15" key="1">
    <citation type="submission" date="2018-08" db="EMBL/GenBank/DDBJ databases">
        <title>A genome reference for cultivated species of the human gut microbiota.</title>
        <authorList>
            <person name="Zou Y."/>
            <person name="Xue W."/>
            <person name="Luo G."/>
        </authorList>
    </citation>
    <scope>NUCLEOTIDE SEQUENCE [LARGE SCALE GENOMIC DNA]</scope>
    <source>
        <strain evidence="14 15">AF14-23</strain>
    </source>
</reference>
<evidence type="ECO:0000256" key="9">
    <source>
        <dbReference type="ARBA" id="ARBA00023209"/>
    </source>
</evidence>
<dbReference type="InterPro" id="IPR048254">
    <property type="entry name" value="CDP_ALCOHOL_P_TRANSF_CS"/>
</dbReference>
<keyword evidence="4 11" id="KW-0808">Transferase</keyword>